<feature type="compositionally biased region" description="Polar residues" evidence="4">
    <location>
        <begin position="433"/>
        <end position="443"/>
    </location>
</feature>
<keyword evidence="7" id="KW-1185">Reference proteome</keyword>
<dbReference type="Proteomes" id="UP001281761">
    <property type="component" value="Unassembled WGS sequence"/>
</dbReference>
<sequence length="643" mass="71333">MENFHQSITEAQKSTSIYVCNIPSSVAEEDVNTAFSVFGTIISLSVFTKKSGPLTEHPMASIITFNNLNECFKAIDQNPPIAFIDSTSNTLVSVQVSLYDENNTLYLINLPFKMTEQQIQEEIEAIAEIPVERFVLGKRFDGKSKGFGWATYSTHTQALTALTALHDYPISDRFNLSVSFARRRGVDQRIIEKIRTLYVKNIPLNTSSSTLKDHFEDLITKELSKQNQQRPPTIVEAVIIPHDHQTQQQMNHAFVHFASKDMATIGYDILQGYQMEEGTLYVEWAEPREERQANERDRQGQLNKQNEQRNQSLTFTPTPSAQPQMPLDGGGRRMQVNTRNGEVFSIGQFVIKPASSGEPSNFNRNAAVFKPKFGQISLIPPKKQAPLKTTPAHAPLSQYAQPRTTLIDPRRQQSLSTQPLIFDLSTLHAIPAQHTQGNSHRNISSSDALHSSRSSSTQQRHQIPSFSPDSPMEALFEDQLPYLIQSSPDSFTSSFMSPSLSSSFTFGSSLVAEMSNTFDITPSSHRVRASPLHSNIHSITRSLPSRAISSPSQNRFATPPSALSDVLSMSDMFLAPVEPIDTFDMPSFSALPSLSSQTHNLTQSSLHDGGSSLHSTTSSGRSTIVTTTRQSSVSEREYSPAST</sequence>
<evidence type="ECO:0000256" key="1">
    <source>
        <dbReference type="ARBA" id="ARBA00022737"/>
    </source>
</evidence>
<feature type="compositionally biased region" description="Low complexity" evidence="4">
    <location>
        <begin position="604"/>
        <end position="623"/>
    </location>
</feature>
<evidence type="ECO:0000313" key="7">
    <source>
        <dbReference type="Proteomes" id="UP001281761"/>
    </source>
</evidence>
<dbReference type="SMART" id="SM00360">
    <property type="entry name" value="RRM"/>
    <property type="match status" value="3"/>
</dbReference>
<dbReference type="Gene3D" id="3.30.70.330">
    <property type="match status" value="3"/>
</dbReference>
<feature type="region of interest" description="Disordered" evidence="4">
    <location>
        <begin position="290"/>
        <end position="332"/>
    </location>
</feature>
<feature type="compositionally biased region" description="Basic and acidic residues" evidence="4">
    <location>
        <begin position="290"/>
        <end position="299"/>
    </location>
</feature>
<dbReference type="Pfam" id="PF00076">
    <property type="entry name" value="RRM_1"/>
    <property type="match status" value="1"/>
</dbReference>
<dbReference type="PANTHER" id="PTHR24012">
    <property type="entry name" value="RNA BINDING PROTEIN"/>
    <property type="match status" value="1"/>
</dbReference>
<accession>A0ABQ9YGJ6</accession>
<feature type="compositionally biased region" description="Low complexity" evidence="4">
    <location>
        <begin position="444"/>
        <end position="462"/>
    </location>
</feature>
<evidence type="ECO:0000259" key="5">
    <source>
        <dbReference type="PROSITE" id="PS50102"/>
    </source>
</evidence>
<feature type="compositionally biased region" description="Basic and acidic residues" evidence="4">
    <location>
        <begin position="634"/>
        <end position="643"/>
    </location>
</feature>
<dbReference type="InterPro" id="IPR000504">
    <property type="entry name" value="RRM_dom"/>
</dbReference>
<dbReference type="PROSITE" id="PS50102">
    <property type="entry name" value="RRM"/>
    <property type="match status" value="3"/>
</dbReference>
<feature type="domain" description="RRM" evidence="5">
    <location>
        <begin position="195"/>
        <end position="287"/>
    </location>
</feature>
<keyword evidence="1" id="KW-0677">Repeat</keyword>
<evidence type="ECO:0000256" key="2">
    <source>
        <dbReference type="ARBA" id="ARBA00022884"/>
    </source>
</evidence>
<feature type="region of interest" description="Disordered" evidence="4">
    <location>
        <begin position="433"/>
        <end position="471"/>
    </location>
</feature>
<feature type="domain" description="RRM" evidence="5">
    <location>
        <begin position="103"/>
        <end position="183"/>
    </location>
</feature>
<feature type="compositionally biased region" description="Polar residues" evidence="4">
    <location>
        <begin position="300"/>
        <end position="323"/>
    </location>
</feature>
<feature type="domain" description="RRM" evidence="5">
    <location>
        <begin position="15"/>
        <end position="101"/>
    </location>
</feature>
<evidence type="ECO:0000313" key="6">
    <source>
        <dbReference type="EMBL" id="KAK2962872.1"/>
    </source>
</evidence>
<feature type="region of interest" description="Disordered" evidence="4">
    <location>
        <begin position="599"/>
        <end position="643"/>
    </location>
</feature>
<organism evidence="6 7">
    <name type="scientific">Blattamonas nauphoetae</name>
    <dbReference type="NCBI Taxonomy" id="2049346"/>
    <lineage>
        <taxon>Eukaryota</taxon>
        <taxon>Metamonada</taxon>
        <taxon>Preaxostyla</taxon>
        <taxon>Oxymonadida</taxon>
        <taxon>Blattamonas</taxon>
    </lineage>
</organism>
<name>A0ABQ9YGJ6_9EUKA</name>
<gene>
    <name evidence="6" type="ORF">BLNAU_2307</name>
</gene>
<evidence type="ECO:0000256" key="4">
    <source>
        <dbReference type="SAM" id="MobiDB-lite"/>
    </source>
</evidence>
<proteinExistence type="predicted"/>
<dbReference type="EMBL" id="JARBJD010000009">
    <property type="protein sequence ID" value="KAK2962872.1"/>
    <property type="molecule type" value="Genomic_DNA"/>
</dbReference>
<dbReference type="InterPro" id="IPR035979">
    <property type="entry name" value="RBD_domain_sf"/>
</dbReference>
<protein>
    <recommendedName>
        <fullName evidence="5">RRM domain-containing protein</fullName>
    </recommendedName>
</protein>
<keyword evidence="2 3" id="KW-0694">RNA-binding</keyword>
<feature type="compositionally biased region" description="Polar residues" evidence="4">
    <location>
        <begin position="624"/>
        <end position="633"/>
    </location>
</feature>
<evidence type="ECO:0000256" key="3">
    <source>
        <dbReference type="PROSITE-ProRule" id="PRU00176"/>
    </source>
</evidence>
<dbReference type="SUPFAM" id="SSF54928">
    <property type="entry name" value="RNA-binding domain, RBD"/>
    <property type="match status" value="3"/>
</dbReference>
<comment type="caution">
    <text evidence="6">The sequence shown here is derived from an EMBL/GenBank/DDBJ whole genome shotgun (WGS) entry which is preliminary data.</text>
</comment>
<dbReference type="CDD" id="cd00590">
    <property type="entry name" value="RRM_SF"/>
    <property type="match status" value="1"/>
</dbReference>
<reference evidence="6 7" key="1">
    <citation type="journal article" date="2022" name="bioRxiv">
        <title>Genomics of Preaxostyla Flagellates Illuminates Evolutionary Transitions and the Path Towards Mitochondrial Loss.</title>
        <authorList>
            <person name="Novak L.V.F."/>
            <person name="Treitli S.C."/>
            <person name="Pyrih J."/>
            <person name="Halakuc P."/>
            <person name="Pipaliya S.V."/>
            <person name="Vacek V."/>
            <person name="Brzon O."/>
            <person name="Soukal P."/>
            <person name="Eme L."/>
            <person name="Dacks J.B."/>
            <person name="Karnkowska A."/>
            <person name="Elias M."/>
            <person name="Hampl V."/>
        </authorList>
    </citation>
    <scope>NUCLEOTIDE SEQUENCE [LARGE SCALE GENOMIC DNA]</scope>
    <source>
        <strain evidence="6">NAU3</strain>
        <tissue evidence="6">Gut</tissue>
    </source>
</reference>
<dbReference type="InterPro" id="IPR012677">
    <property type="entry name" value="Nucleotide-bd_a/b_plait_sf"/>
</dbReference>